<dbReference type="InterPro" id="IPR002083">
    <property type="entry name" value="MATH/TRAF_dom"/>
</dbReference>
<feature type="domain" description="MATH" evidence="1">
    <location>
        <begin position="41"/>
        <end position="171"/>
    </location>
</feature>
<accession>A0A6V7QLH6</accession>
<sequence>MTAAMAERSGAEAGFRAGLGRGCDGERRGVVGRSTGCRSGEKAFKWRIDGFSSLINLGNEWTNSSSFDAKGLKWYIRVNPMDTKSGDTKRHVSLKLELVRSSVQPNIVIEAVFKLLIYDQLRRKHVENIVTDHFHSTSTASGSLFMIPLDTLKESSAGFLINDSCIFGAEVVKVRKVRQDTVSETLFVQKSKNASHVFSWEIEKFTELQKPYSTSKVFAAGGYNWYLKLHPEGDEATNYLSLYATLDKSSTLSPDSGVLVKLSLCIKDQNNDNHKRHTGSANSIYHEVHQLGMGEIHITRRFQRSIQRVLLKNKCTIEASFTVIGLSNRK</sequence>
<protein>
    <recommendedName>
        <fullName evidence="1">MATH domain-containing protein</fullName>
    </recommendedName>
</protein>
<evidence type="ECO:0000259" key="1">
    <source>
        <dbReference type="PROSITE" id="PS50144"/>
    </source>
</evidence>
<dbReference type="AlphaFoldDB" id="A0A6V7QLH6"/>
<name>A0A6V7QLH6_ANACO</name>
<reference evidence="2" key="1">
    <citation type="submission" date="2020-07" db="EMBL/GenBank/DDBJ databases">
        <authorList>
            <person name="Lin J."/>
        </authorList>
    </citation>
    <scope>NUCLEOTIDE SEQUENCE</scope>
</reference>
<dbReference type="PANTHER" id="PTHR46162:SF2">
    <property type="entry name" value="ANKYRIN REPEAT-CONTAINING PROTEIN-RELATED"/>
    <property type="match status" value="1"/>
</dbReference>
<proteinExistence type="predicted"/>
<dbReference type="PROSITE" id="PS50144">
    <property type="entry name" value="MATH"/>
    <property type="match status" value="2"/>
</dbReference>
<organism evidence="2">
    <name type="scientific">Ananas comosus var. bracteatus</name>
    <name type="common">red pineapple</name>
    <dbReference type="NCBI Taxonomy" id="296719"/>
    <lineage>
        <taxon>Eukaryota</taxon>
        <taxon>Viridiplantae</taxon>
        <taxon>Streptophyta</taxon>
        <taxon>Embryophyta</taxon>
        <taxon>Tracheophyta</taxon>
        <taxon>Spermatophyta</taxon>
        <taxon>Magnoliopsida</taxon>
        <taxon>Liliopsida</taxon>
        <taxon>Poales</taxon>
        <taxon>Bromeliaceae</taxon>
        <taxon>Bromelioideae</taxon>
        <taxon>Ananas</taxon>
    </lineage>
</organism>
<dbReference type="PANTHER" id="PTHR46162">
    <property type="entry name" value="TRAF-LIKE FAMILY PROTEIN"/>
    <property type="match status" value="1"/>
</dbReference>
<dbReference type="Pfam" id="PF22486">
    <property type="entry name" value="MATH_2"/>
    <property type="match status" value="2"/>
</dbReference>
<dbReference type="InterPro" id="IPR008974">
    <property type="entry name" value="TRAF-like"/>
</dbReference>
<evidence type="ECO:0000313" key="2">
    <source>
        <dbReference type="EMBL" id="CAD1843675.1"/>
    </source>
</evidence>
<gene>
    <name evidence="2" type="ORF">CB5_LOCUS26886</name>
</gene>
<dbReference type="EMBL" id="LR862137">
    <property type="protein sequence ID" value="CAD1843675.1"/>
    <property type="molecule type" value="Genomic_DNA"/>
</dbReference>
<dbReference type="Gene3D" id="2.60.210.10">
    <property type="entry name" value="Apoptosis, Tumor Necrosis Factor Receptor Associated Protein 2, Chain A"/>
    <property type="match status" value="2"/>
</dbReference>
<dbReference type="SUPFAM" id="SSF49599">
    <property type="entry name" value="TRAF domain-like"/>
    <property type="match status" value="2"/>
</dbReference>
<feature type="domain" description="MATH" evidence="1">
    <location>
        <begin position="195"/>
        <end position="321"/>
    </location>
</feature>
<dbReference type="CDD" id="cd00121">
    <property type="entry name" value="MATH"/>
    <property type="match status" value="2"/>
</dbReference>